<protein>
    <submittedName>
        <fullName evidence="1">Uncharacterized protein</fullName>
    </submittedName>
</protein>
<evidence type="ECO:0000313" key="1">
    <source>
        <dbReference type="EMBL" id="MDQ0170100.1"/>
    </source>
</evidence>
<dbReference type="Proteomes" id="UP001233836">
    <property type="component" value="Unassembled WGS sequence"/>
</dbReference>
<reference evidence="1 2" key="1">
    <citation type="submission" date="2023-07" db="EMBL/GenBank/DDBJ databases">
        <title>Sorghum-associated microbial communities from plants grown in Nebraska, USA.</title>
        <authorList>
            <person name="Schachtman D."/>
        </authorList>
    </citation>
    <scope>NUCLEOTIDE SEQUENCE [LARGE SCALE GENOMIC DNA]</scope>
    <source>
        <strain evidence="1 2">DS1314</strain>
    </source>
</reference>
<comment type="caution">
    <text evidence="1">The sequence shown here is derived from an EMBL/GenBank/DDBJ whole genome shotgun (WGS) entry which is preliminary data.</text>
</comment>
<keyword evidence="2" id="KW-1185">Reference proteome</keyword>
<proteinExistence type="predicted"/>
<name>A0ABT9WB88_9BACL</name>
<evidence type="ECO:0000313" key="2">
    <source>
        <dbReference type="Proteomes" id="UP001233836"/>
    </source>
</evidence>
<dbReference type="RefSeq" id="WP_307214344.1">
    <property type="nucleotide sequence ID" value="NZ_JAUSTI010000003.1"/>
</dbReference>
<gene>
    <name evidence="1" type="ORF">J2T19_001540</name>
</gene>
<sequence length="189" mass="22178">MLLSYQVERAKVRMKSKEITIVVLQQKDIHIEIREELGRVLLMDAADCQEMFLLSSLFRHSMQTRDVIFLESNMDLFIFNGAIHPLTMKDLRKIKASTQFTKTELYRLTLENGHDDSMWDTWEQWKYEEQLRVKTDQDIGVINASQLGLELLFHQCAYLASLFTGHSHIDWNSTQSSIELIIRNIARND</sequence>
<organism evidence="1 2">
    <name type="scientific">Paenibacillus tundrae</name>
    <dbReference type="NCBI Taxonomy" id="528187"/>
    <lineage>
        <taxon>Bacteria</taxon>
        <taxon>Bacillati</taxon>
        <taxon>Bacillota</taxon>
        <taxon>Bacilli</taxon>
        <taxon>Bacillales</taxon>
        <taxon>Paenibacillaceae</taxon>
        <taxon>Paenibacillus</taxon>
    </lineage>
</organism>
<accession>A0ABT9WB88</accession>
<dbReference type="EMBL" id="JAUSTI010000003">
    <property type="protein sequence ID" value="MDQ0170100.1"/>
    <property type="molecule type" value="Genomic_DNA"/>
</dbReference>